<evidence type="ECO:0000313" key="2">
    <source>
        <dbReference type="EMBL" id="MBC5738212.1"/>
    </source>
</evidence>
<sequence length="181" mass="18840">MKQGKWLPRLAAGTLVTAALLGVALAAGQQGTQNDPLVSLSYLNQKATPSILEQVNAKVTEQSQTLTNQFNDLIKSYTGQMEDKLNAAAGGDAQSAAFSVVDVAAGQKLTAGIGCEIMLRVGSAVCFTDTPPGFIDMTGGGTLENGQALVKNHLYMATIAGRGFTAQDAVKVMVRGEYTVS</sequence>
<dbReference type="Proteomes" id="UP000607645">
    <property type="component" value="Unassembled WGS sequence"/>
</dbReference>
<reference evidence="2" key="1">
    <citation type="submission" date="2020-08" db="EMBL/GenBank/DDBJ databases">
        <title>Genome public.</title>
        <authorList>
            <person name="Liu C."/>
            <person name="Sun Q."/>
        </authorList>
    </citation>
    <scope>NUCLEOTIDE SEQUENCE</scope>
    <source>
        <strain evidence="2">NSJ-52</strain>
    </source>
</reference>
<protein>
    <submittedName>
        <fullName evidence="2">Uncharacterized protein</fullName>
    </submittedName>
</protein>
<name>A0A8J6M8N7_9FIRM</name>
<accession>A0A8J6M8N7</accession>
<keyword evidence="3" id="KW-1185">Reference proteome</keyword>
<feature type="signal peptide" evidence="1">
    <location>
        <begin position="1"/>
        <end position="26"/>
    </location>
</feature>
<gene>
    <name evidence="2" type="ORF">H8S62_14460</name>
</gene>
<dbReference type="EMBL" id="JACOPQ010000013">
    <property type="protein sequence ID" value="MBC5738212.1"/>
    <property type="molecule type" value="Genomic_DNA"/>
</dbReference>
<feature type="chain" id="PRO_5035228035" evidence="1">
    <location>
        <begin position="27"/>
        <end position="181"/>
    </location>
</feature>
<dbReference type="AlphaFoldDB" id="A0A8J6M8N7"/>
<evidence type="ECO:0000256" key="1">
    <source>
        <dbReference type="SAM" id="SignalP"/>
    </source>
</evidence>
<proteinExistence type="predicted"/>
<organism evidence="2 3">
    <name type="scientific">Lawsonibacter faecis</name>
    <dbReference type="NCBI Taxonomy" id="2763052"/>
    <lineage>
        <taxon>Bacteria</taxon>
        <taxon>Bacillati</taxon>
        <taxon>Bacillota</taxon>
        <taxon>Clostridia</taxon>
        <taxon>Eubacteriales</taxon>
        <taxon>Oscillospiraceae</taxon>
        <taxon>Lawsonibacter</taxon>
    </lineage>
</organism>
<evidence type="ECO:0000313" key="3">
    <source>
        <dbReference type="Proteomes" id="UP000607645"/>
    </source>
</evidence>
<comment type="caution">
    <text evidence="2">The sequence shown here is derived from an EMBL/GenBank/DDBJ whole genome shotgun (WGS) entry which is preliminary data.</text>
</comment>
<dbReference type="RefSeq" id="WP_155149825.1">
    <property type="nucleotide sequence ID" value="NZ_JACOPQ010000013.1"/>
</dbReference>
<keyword evidence="1" id="KW-0732">Signal</keyword>